<accession>A0A1W1W266</accession>
<dbReference type="Proteomes" id="UP000192569">
    <property type="component" value="Chromosome I"/>
</dbReference>
<dbReference type="EMBL" id="LT838272">
    <property type="protein sequence ID" value="SMB99719.1"/>
    <property type="molecule type" value="Genomic_DNA"/>
</dbReference>
<gene>
    <name evidence="2" type="ORF">SAMN00808754_3049</name>
</gene>
<dbReference type="AlphaFoldDB" id="A0A1W1W266"/>
<organism evidence="2 3">
    <name type="scientific">Thermanaeromonas toyohensis ToBE</name>
    <dbReference type="NCBI Taxonomy" id="698762"/>
    <lineage>
        <taxon>Bacteria</taxon>
        <taxon>Bacillati</taxon>
        <taxon>Bacillota</taxon>
        <taxon>Clostridia</taxon>
        <taxon>Neomoorellales</taxon>
        <taxon>Neomoorellaceae</taxon>
        <taxon>Thermanaeromonas</taxon>
    </lineage>
</organism>
<dbReference type="OrthoDB" id="9815278at2"/>
<proteinExistence type="predicted"/>
<protein>
    <recommendedName>
        <fullName evidence="4">DUF5320 domain-containing protein</fullName>
    </recommendedName>
</protein>
<name>A0A1W1W266_9FIRM</name>
<evidence type="ECO:0008006" key="4">
    <source>
        <dbReference type="Google" id="ProtNLM"/>
    </source>
</evidence>
<dbReference type="InterPro" id="IPR035205">
    <property type="entry name" value="DUF5320"/>
</dbReference>
<dbReference type="Pfam" id="PF17253">
    <property type="entry name" value="DUF5320"/>
    <property type="match status" value="1"/>
</dbReference>
<sequence length="122" mass="13780">MPRGDRTGPWGLGPLTGRRAGFCAGFPVPGFLNRAFWGFPRFWGGFGRGWRHMYWATGLPGWLRGWGWFPPFFPGALPLGAPASSQELEILKQQANFLEKELEEIRAQIKELEEKDKGQESS</sequence>
<keyword evidence="1" id="KW-0175">Coiled coil</keyword>
<feature type="coiled-coil region" evidence="1">
    <location>
        <begin position="81"/>
        <end position="122"/>
    </location>
</feature>
<keyword evidence="3" id="KW-1185">Reference proteome</keyword>
<reference evidence="2 3" key="1">
    <citation type="submission" date="2017-04" db="EMBL/GenBank/DDBJ databases">
        <authorList>
            <person name="Afonso C.L."/>
            <person name="Miller P.J."/>
            <person name="Scott M.A."/>
            <person name="Spackman E."/>
            <person name="Goraichik I."/>
            <person name="Dimitrov K.M."/>
            <person name="Suarez D.L."/>
            <person name="Swayne D.E."/>
        </authorList>
    </citation>
    <scope>NUCLEOTIDE SEQUENCE [LARGE SCALE GENOMIC DNA]</scope>
    <source>
        <strain evidence="2 3">ToBE</strain>
    </source>
</reference>
<evidence type="ECO:0000256" key="1">
    <source>
        <dbReference type="SAM" id="Coils"/>
    </source>
</evidence>
<evidence type="ECO:0000313" key="3">
    <source>
        <dbReference type="Proteomes" id="UP000192569"/>
    </source>
</evidence>
<evidence type="ECO:0000313" key="2">
    <source>
        <dbReference type="EMBL" id="SMB99719.1"/>
    </source>
</evidence>
<dbReference type="STRING" id="698762.SAMN00808754_3049"/>